<keyword evidence="3" id="KW-1185">Reference proteome</keyword>
<organism evidence="2 3">
    <name type="scientific">Tautonia sociabilis</name>
    <dbReference type="NCBI Taxonomy" id="2080755"/>
    <lineage>
        <taxon>Bacteria</taxon>
        <taxon>Pseudomonadati</taxon>
        <taxon>Planctomycetota</taxon>
        <taxon>Planctomycetia</taxon>
        <taxon>Isosphaerales</taxon>
        <taxon>Isosphaeraceae</taxon>
        <taxon>Tautonia</taxon>
    </lineage>
</organism>
<dbReference type="OrthoDB" id="269802at2"/>
<dbReference type="Pfam" id="PF01928">
    <property type="entry name" value="CYTH"/>
    <property type="match status" value="1"/>
</dbReference>
<dbReference type="AlphaFoldDB" id="A0A432MMS8"/>
<sequence>MTPFEVEMKFRDADHEELAARLAELGAERGEQVEQEDIYLAHPSRDFRETDEALRLRRDGSENRVTYKGPKLAGPTKTREELELSYEPGLDALAMMERLFVNLGFRPVATIRKRRVGYRLDFEGRPMQVGLDSVEGLGSFAEVEAIAHGPADLPEAQQFVLELAGRLGLGPDHVEMRSYLRMALEHLGA</sequence>
<dbReference type="InterPro" id="IPR008173">
    <property type="entry name" value="Adenylyl_cyclase_CyaB"/>
</dbReference>
<dbReference type="RefSeq" id="WP_126724475.1">
    <property type="nucleotide sequence ID" value="NZ_RYZH01000009.1"/>
</dbReference>
<dbReference type="CDD" id="cd07890">
    <property type="entry name" value="CYTH-like_AC_IV-like"/>
    <property type="match status" value="1"/>
</dbReference>
<reference evidence="2 3" key="1">
    <citation type="submission" date="2018-12" db="EMBL/GenBank/DDBJ databases">
        <authorList>
            <person name="Toschakov S.V."/>
        </authorList>
    </citation>
    <scope>NUCLEOTIDE SEQUENCE [LARGE SCALE GENOMIC DNA]</scope>
    <source>
        <strain evidence="2 3">GM2012</strain>
    </source>
</reference>
<dbReference type="SMART" id="SM01118">
    <property type="entry name" value="CYTH"/>
    <property type="match status" value="1"/>
</dbReference>
<gene>
    <name evidence="2" type="primary">cyaB</name>
    <name evidence="2" type="ORF">TsocGM_06400</name>
</gene>
<dbReference type="InterPro" id="IPR023577">
    <property type="entry name" value="CYTH_domain"/>
</dbReference>
<dbReference type="Gene3D" id="2.40.320.10">
    <property type="entry name" value="Hypothetical Protein Pfu-838710-001"/>
    <property type="match status" value="1"/>
</dbReference>
<protein>
    <submittedName>
        <fullName evidence="2">Class IV adenylate cyclase</fullName>
    </submittedName>
</protein>
<dbReference type="PROSITE" id="PS51707">
    <property type="entry name" value="CYTH"/>
    <property type="match status" value="1"/>
</dbReference>
<reference evidence="2 3" key="2">
    <citation type="submission" date="2019-01" db="EMBL/GenBank/DDBJ databases">
        <title>Tautonia sociabilis, a novel thermotolerant planctomycete of Isosphaeraceae family, isolated from a 4000 m deep subterranean habitat.</title>
        <authorList>
            <person name="Kovaleva O.L."/>
            <person name="Elcheninov A.G."/>
            <person name="Van Heerden E."/>
            <person name="Toshchakov S.V."/>
            <person name="Novikov A."/>
            <person name="Bonch-Osmolovskaya E.A."/>
            <person name="Kublanov I.V."/>
        </authorList>
    </citation>
    <scope>NUCLEOTIDE SEQUENCE [LARGE SCALE GENOMIC DNA]</scope>
    <source>
        <strain evidence="2 3">GM2012</strain>
    </source>
</reference>
<dbReference type="PANTHER" id="PTHR21028:SF2">
    <property type="entry name" value="CYTH DOMAIN-CONTAINING PROTEIN"/>
    <property type="match status" value="1"/>
</dbReference>
<dbReference type="InterPro" id="IPR033469">
    <property type="entry name" value="CYTH-like_dom_sf"/>
</dbReference>
<dbReference type="Proteomes" id="UP000280296">
    <property type="component" value="Unassembled WGS sequence"/>
</dbReference>
<evidence type="ECO:0000313" key="3">
    <source>
        <dbReference type="Proteomes" id="UP000280296"/>
    </source>
</evidence>
<proteinExistence type="predicted"/>
<accession>A0A432MMS8</accession>
<dbReference type="SUPFAM" id="SSF55154">
    <property type="entry name" value="CYTH-like phosphatases"/>
    <property type="match status" value="1"/>
</dbReference>
<evidence type="ECO:0000259" key="1">
    <source>
        <dbReference type="PROSITE" id="PS51707"/>
    </source>
</evidence>
<evidence type="ECO:0000313" key="2">
    <source>
        <dbReference type="EMBL" id="RUL88549.1"/>
    </source>
</evidence>
<dbReference type="PANTHER" id="PTHR21028">
    <property type="entry name" value="SI:CH211-156B7.4"/>
    <property type="match status" value="1"/>
</dbReference>
<feature type="domain" description="CYTH" evidence="1">
    <location>
        <begin position="3"/>
        <end position="185"/>
    </location>
</feature>
<dbReference type="NCBIfam" id="TIGR00318">
    <property type="entry name" value="cyaB"/>
    <property type="match status" value="1"/>
</dbReference>
<comment type="caution">
    <text evidence="2">The sequence shown here is derived from an EMBL/GenBank/DDBJ whole genome shotgun (WGS) entry which is preliminary data.</text>
</comment>
<name>A0A432MMS8_9BACT</name>
<dbReference type="EMBL" id="RYZH01000009">
    <property type="protein sequence ID" value="RUL88549.1"/>
    <property type="molecule type" value="Genomic_DNA"/>
</dbReference>